<accession>A0A0F0KN76</accession>
<comment type="caution">
    <text evidence="2">The sequence shown here is derived from an EMBL/GenBank/DDBJ whole genome shotgun (WGS) entry which is preliminary data.</text>
</comment>
<proteinExistence type="predicted"/>
<keyword evidence="1" id="KW-1133">Transmembrane helix</keyword>
<dbReference type="OrthoDB" id="5123397at2"/>
<evidence type="ECO:0000313" key="3">
    <source>
        <dbReference type="Proteomes" id="UP000033448"/>
    </source>
</evidence>
<organism evidence="2 3">
    <name type="scientific">Microbacterium azadirachtae</name>
    <dbReference type="NCBI Taxonomy" id="582680"/>
    <lineage>
        <taxon>Bacteria</taxon>
        <taxon>Bacillati</taxon>
        <taxon>Actinomycetota</taxon>
        <taxon>Actinomycetes</taxon>
        <taxon>Micrococcales</taxon>
        <taxon>Microbacteriaceae</taxon>
        <taxon>Microbacterium</taxon>
    </lineage>
</organism>
<protein>
    <submittedName>
        <fullName evidence="2">Uncharacterized protein</fullName>
    </submittedName>
</protein>
<sequence length="203" mass="21475">MRTRSRILNRVVLLLAGALALAAALLAAQPLLPPLLVSSWWEPVRHAIDGLARVAPSWRIPATGTVVDGGAVALGALGAGVAVILIAFLGTRRRRRTRTVATFEDTAGRTAVDESVADAVLADPLRSRTDVLSSRTRAYRVARRTALRVAVVPRAGADLAALVSEVQRTAADWDALSGSQSPMVLHLADRGGLDRLRSGAKVR</sequence>
<keyword evidence="3" id="KW-1185">Reference proteome</keyword>
<evidence type="ECO:0000256" key="1">
    <source>
        <dbReference type="SAM" id="Phobius"/>
    </source>
</evidence>
<reference evidence="2 3" key="1">
    <citation type="submission" date="2015-02" db="EMBL/GenBank/DDBJ databases">
        <title>Draft genome sequences of ten Microbacterium spp. with emphasis on heavy metal contaminated environments.</title>
        <authorList>
            <person name="Corretto E."/>
        </authorList>
    </citation>
    <scope>NUCLEOTIDE SEQUENCE [LARGE SCALE GENOMIC DNA]</scope>
    <source>
        <strain evidence="2 3">DSM 23848</strain>
    </source>
</reference>
<dbReference type="AlphaFoldDB" id="A0A0F0KN76"/>
<gene>
    <name evidence="2" type="ORF">RL72_02443</name>
</gene>
<dbReference type="Proteomes" id="UP000033448">
    <property type="component" value="Unassembled WGS sequence"/>
</dbReference>
<name>A0A0F0KN76_9MICO</name>
<evidence type="ECO:0000313" key="2">
    <source>
        <dbReference type="EMBL" id="KJL21904.1"/>
    </source>
</evidence>
<dbReference type="EMBL" id="JYIT01000080">
    <property type="protein sequence ID" value="KJL21904.1"/>
    <property type="molecule type" value="Genomic_DNA"/>
</dbReference>
<keyword evidence="1" id="KW-0812">Transmembrane</keyword>
<keyword evidence="1" id="KW-0472">Membrane</keyword>
<feature type="transmembrane region" description="Helical" evidence="1">
    <location>
        <begin position="71"/>
        <end position="89"/>
    </location>
</feature>
<dbReference type="RefSeq" id="WP_156156793.1">
    <property type="nucleotide sequence ID" value="NZ_JYIT01000080.1"/>
</dbReference>
<dbReference type="PATRIC" id="fig|582680.7.peg.2496"/>